<keyword evidence="3" id="KW-0238">DNA-binding</keyword>
<dbReference type="OrthoDB" id="1098508at2"/>
<reference evidence="6 7" key="2">
    <citation type="journal article" date="2011" name="Stand. Genomic Sci.">
        <title>Complete genome sequence of Bacteroides helcogenes type strain (P 36-108).</title>
        <authorList>
            <person name="Pati A."/>
            <person name="Gronow S."/>
            <person name="Zeytun A."/>
            <person name="Lapidus A."/>
            <person name="Nolan M."/>
            <person name="Hammon N."/>
            <person name="Deshpande S."/>
            <person name="Cheng J.F."/>
            <person name="Tapia R."/>
            <person name="Han C."/>
            <person name="Goodwin L."/>
            <person name="Pitluck S."/>
            <person name="Liolios K."/>
            <person name="Pagani I."/>
            <person name="Ivanova N."/>
            <person name="Mavromatis K."/>
            <person name="Chen A."/>
            <person name="Palaniappan K."/>
            <person name="Land M."/>
            <person name="Hauser L."/>
            <person name="Chang Y.J."/>
            <person name="Jeffries C.D."/>
            <person name="Detter J.C."/>
            <person name="Brambilla E."/>
            <person name="Rohde M."/>
            <person name="Goker M."/>
            <person name="Woyke T."/>
            <person name="Bristow J."/>
            <person name="Eisen J.A."/>
            <person name="Markowitz V."/>
            <person name="Hugenholtz P."/>
            <person name="Kyrpides N.C."/>
            <person name="Klenk H.P."/>
            <person name="Lucas S."/>
        </authorList>
    </citation>
    <scope>NUCLEOTIDE SEQUENCE [LARGE SCALE GENOMIC DNA]</scope>
    <source>
        <strain evidence="7">ATCC 35417 / DSM 20613 / JCM 6297 / CCUG 15421 / P 36-108</strain>
    </source>
</reference>
<organism evidence="6 7">
    <name type="scientific">Bacteroides helcogenes (strain ATCC 35417 / DSM 20613 / JCM 6297 / CCUG 15421 / P 36-108)</name>
    <dbReference type="NCBI Taxonomy" id="693979"/>
    <lineage>
        <taxon>Bacteria</taxon>
        <taxon>Pseudomonadati</taxon>
        <taxon>Bacteroidota</taxon>
        <taxon>Bacteroidia</taxon>
        <taxon>Bacteroidales</taxon>
        <taxon>Bacteroidaceae</taxon>
        <taxon>Bacteroides</taxon>
    </lineage>
</organism>
<dbReference type="KEGG" id="bhl:Bache_1374"/>
<evidence type="ECO:0000313" key="6">
    <source>
        <dbReference type="EMBL" id="ADV43380.1"/>
    </source>
</evidence>
<dbReference type="Pfam" id="PF03965">
    <property type="entry name" value="Penicillinase_R"/>
    <property type="match status" value="1"/>
</dbReference>
<comment type="similarity">
    <text evidence="1">Belongs to the BlaI transcriptional regulatory family.</text>
</comment>
<evidence type="ECO:0000256" key="4">
    <source>
        <dbReference type="ARBA" id="ARBA00023163"/>
    </source>
</evidence>
<dbReference type="Gene3D" id="1.10.10.10">
    <property type="entry name" value="Winged helix-like DNA-binding domain superfamily/Winged helix DNA-binding domain"/>
    <property type="match status" value="1"/>
</dbReference>
<evidence type="ECO:0000313" key="7">
    <source>
        <dbReference type="Proteomes" id="UP000008630"/>
    </source>
</evidence>
<dbReference type="STRING" id="693979.Bache_1374"/>
<dbReference type="RefSeq" id="WP_013546974.1">
    <property type="nucleotide sequence ID" value="NC_014933.1"/>
</dbReference>
<dbReference type="GO" id="GO:0003677">
    <property type="term" value="F:DNA binding"/>
    <property type="evidence" value="ECO:0007669"/>
    <property type="project" value="UniProtKB-KW"/>
</dbReference>
<keyword evidence="5" id="KW-0175">Coiled coil</keyword>
<keyword evidence="2" id="KW-0805">Transcription regulation</keyword>
<evidence type="ECO:0000256" key="5">
    <source>
        <dbReference type="SAM" id="Coils"/>
    </source>
</evidence>
<keyword evidence="4" id="KW-0804">Transcription</keyword>
<dbReference type="eggNOG" id="COG3682">
    <property type="taxonomic scope" value="Bacteria"/>
</dbReference>
<dbReference type="InterPro" id="IPR005650">
    <property type="entry name" value="BlaI_family"/>
</dbReference>
<dbReference type="SUPFAM" id="SSF46785">
    <property type="entry name" value="Winged helix' DNA-binding domain"/>
    <property type="match status" value="1"/>
</dbReference>
<reference key="1">
    <citation type="submission" date="2010-11" db="EMBL/GenBank/DDBJ databases">
        <title>The complete genome of Bacteroides helcogenes P 36-108.</title>
        <authorList>
            <consortium name="US DOE Joint Genome Institute (JGI-PGF)"/>
            <person name="Lucas S."/>
            <person name="Copeland A."/>
            <person name="Lapidus A."/>
            <person name="Bruce D."/>
            <person name="Goodwin L."/>
            <person name="Pitluck S."/>
            <person name="Kyrpides N."/>
            <person name="Mavromatis K."/>
            <person name="Ivanova N."/>
            <person name="Zeytun A."/>
            <person name="Brettin T."/>
            <person name="Detter J.C."/>
            <person name="Tapia R."/>
            <person name="Han C."/>
            <person name="Land M."/>
            <person name="Hauser L."/>
            <person name="Markowitz V."/>
            <person name="Cheng J.-F."/>
            <person name="Hugenholtz P."/>
            <person name="Woyke T."/>
            <person name="Wu D."/>
            <person name="Gronow S."/>
            <person name="Wellnitz S."/>
            <person name="Brambilla E."/>
            <person name="Klenk H.-P."/>
            <person name="Eisen J.A."/>
        </authorList>
    </citation>
    <scope>NUCLEOTIDE SEQUENCE</scope>
    <source>
        <strain>P 36-108</strain>
    </source>
</reference>
<evidence type="ECO:0000256" key="1">
    <source>
        <dbReference type="ARBA" id="ARBA00011046"/>
    </source>
</evidence>
<proteinExistence type="inferred from homology"/>
<evidence type="ECO:0000256" key="2">
    <source>
        <dbReference type="ARBA" id="ARBA00023015"/>
    </source>
</evidence>
<gene>
    <name evidence="6" type="ordered locus">Bache_1374</name>
</gene>
<protein>
    <submittedName>
        <fullName evidence="6">Transcriptional repressor, CopY family</fullName>
    </submittedName>
</protein>
<keyword evidence="7" id="KW-1185">Reference proteome</keyword>
<dbReference type="PATRIC" id="fig|693979.3.peg.1456"/>
<dbReference type="InterPro" id="IPR036388">
    <property type="entry name" value="WH-like_DNA-bd_sf"/>
</dbReference>
<dbReference type="Gene3D" id="1.10.4040.10">
    <property type="entry name" value="Penicillinase repressor domain"/>
    <property type="match status" value="1"/>
</dbReference>
<name>E6SUL6_BACT6</name>
<dbReference type="GO" id="GO:0045892">
    <property type="term" value="P:negative regulation of DNA-templated transcription"/>
    <property type="evidence" value="ECO:0007669"/>
    <property type="project" value="InterPro"/>
</dbReference>
<sequence>MKRLTAKEEELMNFFWKKGPLFVKEILPFYEEPRPHFNTLSTIVRGLEEKGFLSHNTYGNTYQYYAVVSEEAFRKRTLKNVISKYFNNSYLSAVSSLVKEEDISLEELKQLIQEVEKEHLSDRQIR</sequence>
<feature type="coiled-coil region" evidence="5">
    <location>
        <begin position="98"/>
        <end position="125"/>
    </location>
</feature>
<dbReference type="PIRSF" id="PIRSF019455">
    <property type="entry name" value="CopR_AtkY"/>
    <property type="match status" value="1"/>
</dbReference>
<dbReference type="AlphaFoldDB" id="E6SUL6"/>
<dbReference type="EMBL" id="CP002352">
    <property type="protein sequence ID" value="ADV43380.1"/>
    <property type="molecule type" value="Genomic_DNA"/>
</dbReference>
<dbReference type="InterPro" id="IPR036390">
    <property type="entry name" value="WH_DNA-bd_sf"/>
</dbReference>
<accession>E6SUL6</accession>
<dbReference type="Proteomes" id="UP000008630">
    <property type="component" value="Chromosome"/>
</dbReference>
<evidence type="ECO:0000256" key="3">
    <source>
        <dbReference type="ARBA" id="ARBA00023125"/>
    </source>
</evidence>
<dbReference type="HOGENOM" id="CLU_119090_4_0_10"/>